<evidence type="ECO:0000313" key="2">
    <source>
        <dbReference type="Proteomes" id="UP000886501"/>
    </source>
</evidence>
<reference evidence="1" key="2">
    <citation type="journal article" date="2020" name="Nat. Commun.">
        <title>Large-scale genome sequencing of mycorrhizal fungi provides insights into the early evolution of symbiotic traits.</title>
        <authorList>
            <person name="Miyauchi S."/>
            <person name="Kiss E."/>
            <person name="Kuo A."/>
            <person name="Drula E."/>
            <person name="Kohler A."/>
            <person name="Sanchez-Garcia M."/>
            <person name="Morin E."/>
            <person name="Andreopoulos B."/>
            <person name="Barry K.W."/>
            <person name="Bonito G."/>
            <person name="Buee M."/>
            <person name="Carver A."/>
            <person name="Chen C."/>
            <person name="Cichocki N."/>
            <person name="Clum A."/>
            <person name="Culley D."/>
            <person name="Crous P.W."/>
            <person name="Fauchery L."/>
            <person name="Girlanda M."/>
            <person name="Hayes R.D."/>
            <person name="Keri Z."/>
            <person name="LaButti K."/>
            <person name="Lipzen A."/>
            <person name="Lombard V."/>
            <person name="Magnuson J."/>
            <person name="Maillard F."/>
            <person name="Murat C."/>
            <person name="Nolan M."/>
            <person name="Ohm R.A."/>
            <person name="Pangilinan J."/>
            <person name="Pereira M.F."/>
            <person name="Perotto S."/>
            <person name="Peter M."/>
            <person name="Pfister S."/>
            <person name="Riley R."/>
            <person name="Sitrit Y."/>
            <person name="Stielow J.B."/>
            <person name="Szollosi G."/>
            <person name="Zifcakova L."/>
            <person name="Stursova M."/>
            <person name="Spatafora J.W."/>
            <person name="Tedersoo L."/>
            <person name="Vaario L.M."/>
            <person name="Yamada A."/>
            <person name="Yan M."/>
            <person name="Wang P."/>
            <person name="Xu J."/>
            <person name="Bruns T."/>
            <person name="Baldrian P."/>
            <person name="Vilgalys R."/>
            <person name="Dunand C."/>
            <person name="Henrissat B."/>
            <person name="Grigoriev I.V."/>
            <person name="Hibbett D."/>
            <person name="Nagy L.G."/>
            <person name="Martin F.M."/>
        </authorList>
    </citation>
    <scope>NUCLEOTIDE SEQUENCE</scope>
    <source>
        <strain evidence="1">P2</strain>
    </source>
</reference>
<gene>
    <name evidence="1" type="ORF">BDM02DRAFT_3093257</name>
</gene>
<dbReference type="EMBL" id="MU117986">
    <property type="protein sequence ID" value="KAF9650342.1"/>
    <property type="molecule type" value="Genomic_DNA"/>
</dbReference>
<keyword evidence="2" id="KW-1185">Reference proteome</keyword>
<proteinExistence type="predicted"/>
<organism evidence="1 2">
    <name type="scientific">Thelephora ganbajun</name>
    <name type="common">Ganba fungus</name>
    <dbReference type="NCBI Taxonomy" id="370292"/>
    <lineage>
        <taxon>Eukaryota</taxon>
        <taxon>Fungi</taxon>
        <taxon>Dikarya</taxon>
        <taxon>Basidiomycota</taxon>
        <taxon>Agaricomycotina</taxon>
        <taxon>Agaricomycetes</taxon>
        <taxon>Thelephorales</taxon>
        <taxon>Thelephoraceae</taxon>
        <taxon>Thelephora</taxon>
    </lineage>
</organism>
<protein>
    <submittedName>
        <fullName evidence="1">Uncharacterized protein</fullName>
    </submittedName>
</protein>
<dbReference type="Proteomes" id="UP000886501">
    <property type="component" value="Unassembled WGS sequence"/>
</dbReference>
<reference evidence="1" key="1">
    <citation type="submission" date="2019-10" db="EMBL/GenBank/DDBJ databases">
        <authorList>
            <consortium name="DOE Joint Genome Institute"/>
            <person name="Kuo A."/>
            <person name="Miyauchi S."/>
            <person name="Kiss E."/>
            <person name="Drula E."/>
            <person name="Kohler A."/>
            <person name="Sanchez-Garcia M."/>
            <person name="Andreopoulos B."/>
            <person name="Barry K.W."/>
            <person name="Bonito G."/>
            <person name="Buee M."/>
            <person name="Carver A."/>
            <person name="Chen C."/>
            <person name="Cichocki N."/>
            <person name="Clum A."/>
            <person name="Culley D."/>
            <person name="Crous P.W."/>
            <person name="Fauchery L."/>
            <person name="Girlanda M."/>
            <person name="Hayes R."/>
            <person name="Keri Z."/>
            <person name="Labutti K."/>
            <person name="Lipzen A."/>
            <person name="Lombard V."/>
            <person name="Magnuson J."/>
            <person name="Maillard F."/>
            <person name="Morin E."/>
            <person name="Murat C."/>
            <person name="Nolan M."/>
            <person name="Ohm R."/>
            <person name="Pangilinan J."/>
            <person name="Pereira M."/>
            <person name="Perotto S."/>
            <person name="Peter M."/>
            <person name="Riley R."/>
            <person name="Sitrit Y."/>
            <person name="Stielow B."/>
            <person name="Szollosi G."/>
            <person name="Zifcakova L."/>
            <person name="Stursova M."/>
            <person name="Spatafora J.W."/>
            <person name="Tedersoo L."/>
            <person name="Vaario L.-M."/>
            <person name="Yamada A."/>
            <person name="Yan M."/>
            <person name="Wang P."/>
            <person name="Xu J."/>
            <person name="Bruns T."/>
            <person name="Baldrian P."/>
            <person name="Vilgalys R."/>
            <person name="Henrissat B."/>
            <person name="Grigoriev I.V."/>
            <person name="Hibbett D."/>
            <person name="Nagy L.G."/>
            <person name="Martin F.M."/>
        </authorList>
    </citation>
    <scope>NUCLEOTIDE SEQUENCE</scope>
    <source>
        <strain evidence="1">P2</strain>
    </source>
</reference>
<accession>A0ACB6ZL54</accession>
<sequence length="88" mass="10277">MPQRTKTPPPPQDEVFVTIFYPYPQHANMEFEEDVERVARWLGSIVQPAYFNAFYHKPSVSTTIRLFHEIFFSFPPLGSACDHTHTYA</sequence>
<evidence type="ECO:0000313" key="1">
    <source>
        <dbReference type="EMBL" id="KAF9650342.1"/>
    </source>
</evidence>
<comment type="caution">
    <text evidence="1">The sequence shown here is derived from an EMBL/GenBank/DDBJ whole genome shotgun (WGS) entry which is preliminary data.</text>
</comment>
<name>A0ACB6ZL54_THEGA</name>